<organism evidence="1">
    <name type="scientific">Picea glauca</name>
    <name type="common">White spruce</name>
    <name type="synonym">Pinus glauca</name>
    <dbReference type="NCBI Taxonomy" id="3330"/>
    <lineage>
        <taxon>Eukaryota</taxon>
        <taxon>Viridiplantae</taxon>
        <taxon>Streptophyta</taxon>
        <taxon>Embryophyta</taxon>
        <taxon>Tracheophyta</taxon>
        <taxon>Spermatophyta</taxon>
        <taxon>Pinopsida</taxon>
        <taxon>Pinidae</taxon>
        <taxon>Conifers I</taxon>
        <taxon>Pinales</taxon>
        <taxon>Pinaceae</taxon>
        <taxon>Picea</taxon>
    </lineage>
</organism>
<gene>
    <name evidence="1" type="ORF">ABT39_MTgene4037</name>
</gene>
<sequence length="44" mass="4760">MLLKLPSLPPVPLLAPLLLSLLLLVLGHKLLPSPLLSLLLYLLP</sequence>
<geneLocation type="mitochondrion" evidence="1"/>
<evidence type="ECO:0000313" key="1">
    <source>
        <dbReference type="EMBL" id="KUM49486.1"/>
    </source>
</evidence>
<proteinExistence type="predicted"/>
<protein>
    <submittedName>
        <fullName evidence="1">Uncharacterized protein</fullName>
    </submittedName>
</protein>
<keyword evidence="1" id="KW-0496">Mitochondrion</keyword>
<reference evidence="1" key="1">
    <citation type="journal article" date="2015" name="Genome Biol. Evol.">
        <title>Organellar Genomes of White Spruce (Picea glauca): Assembly and Annotation.</title>
        <authorList>
            <person name="Jackman S.D."/>
            <person name="Warren R.L."/>
            <person name="Gibb E.A."/>
            <person name="Vandervalk B.P."/>
            <person name="Mohamadi H."/>
            <person name="Chu J."/>
            <person name="Raymond A."/>
            <person name="Pleasance S."/>
            <person name="Coope R."/>
            <person name="Wildung M.R."/>
            <person name="Ritland C.E."/>
            <person name="Bousquet J."/>
            <person name="Jones S.J."/>
            <person name="Bohlmann J."/>
            <person name="Birol I."/>
        </authorList>
    </citation>
    <scope>NUCLEOTIDE SEQUENCE [LARGE SCALE GENOMIC DNA]</scope>
    <source>
        <tissue evidence="1">Flushing bud</tissue>
    </source>
</reference>
<name>A0A101M1T5_PICGL</name>
<dbReference type="EMBL" id="LKAM01000003">
    <property type="protein sequence ID" value="KUM49486.1"/>
    <property type="molecule type" value="Genomic_DNA"/>
</dbReference>
<accession>A0A101M1T5</accession>
<comment type="caution">
    <text evidence="1">The sequence shown here is derived from an EMBL/GenBank/DDBJ whole genome shotgun (WGS) entry which is preliminary data.</text>
</comment>
<dbReference type="AlphaFoldDB" id="A0A101M1T5"/>